<evidence type="ECO:0000313" key="2">
    <source>
        <dbReference type="EMBL" id="SHI46204.1"/>
    </source>
</evidence>
<dbReference type="EMBL" id="FQYU01000001">
    <property type="protein sequence ID" value="SHI46204.1"/>
    <property type="molecule type" value="Genomic_DNA"/>
</dbReference>
<dbReference type="GO" id="GO:0019262">
    <property type="term" value="P:N-acetylneuraminate catabolic process"/>
    <property type="evidence" value="ECO:0007669"/>
    <property type="project" value="TreeGrafter"/>
</dbReference>
<dbReference type="GO" id="GO:0006043">
    <property type="term" value="P:glucosamine catabolic process"/>
    <property type="evidence" value="ECO:0007669"/>
    <property type="project" value="TreeGrafter"/>
</dbReference>
<dbReference type="GO" id="GO:0005737">
    <property type="term" value="C:cytoplasm"/>
    <property type="evidence" value="ECO:0007669"/>
    <property type="project" value="TreeGrafter"/>
</dbReference>
<dbReference type="STRING" id="192903.SAMN04488513_101359"/>
<protein>
    <submittedName>
        <fullName evidence="2">Glucosamine-6-phosphate deaminase</fullName>
    </submittedName>
</protein>
<dbReference type="InterPro" id="IPR037171">
    <property type="entry name" value="NagB/RpiA_transferase-like"/>
</dbReference>
<evidence type="ECO:0000259" key="1">
    <source>
        <dbReference type="Pfam" id="PF01182"/>
    </source>
</evidence>
<proteinExistence type="predicted"/>
<dbReference type="GO" id="GO:0006046">
    <property type="term" value="P:N-acetylglucosamine catabolic process"/>
    <property type="evidence" value="ECO:0007669"/>
    <property type="project" value="TreeGrafter"/>
</dbReference>
<dbReference type="GO" id="GO:0005975">
    <property type="term" value="P:carbohydrate metabolic process"/>
    <property type="evidence" value="ECO:0007669"/>
    <property type="project" value="InterPro"/>
</dbReference>
<dbReference type="AlphaFoldDB" id="A0A1M6BBR4"/>
<dbReference type="SUPFAM" id="SSF100950">
    <property type="entry name" value="NagB/RpiA/CoA transferase-like"/>
    <property type="match status" value="1"/>
</dbReference>
<sequence length="250" mass="27529">MKIVIASNKHELGKEAAQKGADAIREALENQGEAHIIVATGASQFEMLAELVKANLDWSKVTGFHLDEYVGMPETHTASFRKYLKERFVDRVPIKAFHYIHGDAESPMDECDRLGKIISGVRIDVAFVGIGENAHLAFNDPPADFEREEAYFIADLDKACRQQQLGEGWFASLEEVPKQAISMSVKQILKSKTIIASVPDERKALAVKKTVESEVVPEVPATALKLHPQTWLYLDKASASLLGEVEGASA</sequence>
<evidence type="ECO:0000313" key="3">
    <source>
        <dbReference type="Proteomes" id="UP000184543"/>
    </source>
</evidence>
<dbReference type="Gene3D" id="3.40.50.1360">
    <property type="match status" value="1"/>
</dbReference>
<dbReference type="CDD" id="cd01399">
    <property type="entry name" value="GlcN6P_deaminase"/>
    <property type="match status" value="1"/>
</dbReference>
<accession>A0A1M6BBR4</accession>
<name>A0A1M6BBR4_9FLAO</name>
<organism evidence="2 3">
    <name type="scientific">Pseudozobellia thermophila</name>
    <dbReference type="NCBI Taxonomy" id="192903"/>
    <lineage>
        <taxon>Bacteria</taxon>
        <taxon>Pseudomonadati</taxon>
        <taxon>Bacteroidota</taxon>
        <taxon>Flavobacteriia</taxon>
        <taxon>Flavobacteriales</taxon>
        <taxon>Flavobacteriaceae</taxon>
        <taxon>Pseudozobellia</taxon>
    </lineage>
</organism>
<dbReference type="PANTHER" id="PTHR11280">
    <property type="entry name" value="GLUCOSAMINE-6-PHOSPHATE ISOMERASE"/>
    <property type="match status" value="1"/>
</dbReference>
<feature type="domain" description="Glucosamine/galactosamine-6-phosphate isomerase" evidence="1">
    <location>
        <begin position="8"/>
        <end position="225"/>
    </location>
</feature>
<dbReference type="InterPro" id="IPR004547">
    <property type="entry name" value="Glucosamine6P_isomerase"/>
</dbReference>
<dbReference type="GO" id="GO:0004342">
    <property type="term" value="F:glucosamine-6-phosphate deaminase activity"/>
    <property type="evidence" value="ECO:0007669"/>
    <property type="project" value="InterPro"/>
</dbReference>
<keyword evidence="3" id="KW-1185">Reference proteome</keyword>
<dbReference type="InterPro" id="IPR006148">
    <property type="entry name" value="Glc/Gal-6P_isomerase"/>
</dbReference>
<dbReference type="GO" id="GO:0042802">
    <property type="term" value="F:identical protein binding"/>
    <property type="evidence" value="ECO:0007669"/>
    <property type="project" value="TreeGrafter"/>
</dbReference>
<dbReference type="Proteomes" id="UP000184543">
    <property type="component" value="Unassembled WGS sequence"/>
</dbReference>
<dbReference type="Pfam" id="PF01182">
    <property type="entry name" value="Glucosamine_iso"/>
    <property type="match status" value="1"/>
</dbReference>
<gene>
    <name evidence="2" type="ORF">SAMN04488513_101359</name>
</gene>
<reference evidence="3" key="1">
    <citation type="submission" date="2016-11" db="EMBL/GenBank/DDBJ databases">
        <authorList>
            <person name="Varghese N."/>
            <person name="Submissions S."/>
        </authorList>
    </citation>
    <scope>NUCLEOTIDE SEQUENCE [LARGE SCALE GENOMIC DNA]</scope>
    <source>
        <strain evidence="3">DSM 19858</strain>
    </source>
</reference>
<dbReference type="OrthoDB" id="9791139at2"/>
<dbReference type="PANTHER" id="PTHR11280:SF6">
    <property type="entry name" value="GLUCOSAMINE-6-PHOSPHATE ISOMERASE NAGB"/>
    <property type="match status" value="1"/>
</dbReference>
<dbReference type="RefSeq" id="WP_072987574.1">
    <property type="nucleotide sequence ID" value="NZ_FQYU01000001.1"/>
</dbReference>